<evidence type="ECO:0000256" key="3">
    <source>
        <dbReference type="ARBA" id="ARBA00023002"/>
    </source>
</evidence>
<evidence type="ECO:0000313" key="6">
    <source>
        <dbReference type="EMBL" id="GAF71476.1"/>
    </source>
</evidence>
<dbReference type="InterPro" id="IPR019921">
    <property type="entry name" value="Lucif-like_OxRdtase_Rv2161c"/>
</dbReference>
<evidence type="ECO:0000256" key="2">
    <source>
        <dbReference type="ARBA" id="ARBA00022643"/>
    </source>
</evidence>
<reference evidence="6" key="1">
    <citation type="journal article" date="2014" name="Front. Microbiol.">
        <title>High frequency of phylogenetically diverse reductive dehalogenase-homologous genes in deep subseafloor sedimentary metagenomes.</title>
        <authorList>
            <person name="Kawai M."/>
            <person name="Futagami T."/>
            <person name="Toyoda A."/>
            <person name="Takaki Y."/>
            <person name="Nishi S."/>
            <person name="Hori S."/>
            <person name="Arai W."/>
            <person name="Tsubouchi T."/>
            <person name="Morono Y."/>
            <person name="Uchiyama I."/>
            <person name="Ito T."/>
            <person name="Fujiyama A."/>
            <person name="Inagaki F."/>
            <person name="Takami H."/>
        </authorList>
    </citation>
    <scope>NUCLEOTIDE SEQUENCE</scope>
    <source>
        <strain evidence="6">Expedition CK06-06</strain>
    </source>
</reference>
<dbReference type="PANTHER" id="PTHR42847:SF4">
    <property type="entry name" value="ALKANESULFONATE MONOOXYGENASE-RELATED"/>
    <property type="match status" value="1"/>
</dbReference>
<dbReference type="Pfam" id="PF00296">
    <property type="entry name" value="Bac_luciferase"/>
    <property type="match status" value="1"/>
</dbReference>
<protein>
    <recommendedName>
        <fullName evidence="5">Luciferase-like domain-containing protein</fullName>
    </recommendedName>
</protein>
<dbReference type="EMBL" id="BARS01006633">
    <property type="protein sequence ID" value="GAF71476.1"/>
    <property type="molecule type" value="Genomic_DNA"/>
</dbReference>
<dbReference type="SUPFAM" id="SSF51679">
    <property type="entry name" value="Bacterial luciferase-like"/>
    <property type="match status" value="1"/>
</dbReference>
<dbReference type="GO" id="GO:0008726">
    <property type="term" value="F:alkanesulfonate monooxygenase activity"/>
    <property type="evidence" value="ECO:0007669"/>
    <property type="project" value="TreeGrafter"/>
</dbReference>
<dbReference type="AlphaFoldDB" id="X0S8I1"/>
<dbReference type="Gene3D" id="3.20.20.30">
    <property type="entry name" value="Luciferase-like domain"/>
    <property type="match status" value="1"/>
</dbReference>
<evidence type="ECO:0000256" key="4">
    <source>
        <dbReference type="ARBA" id="ARBA00023033"/>
    </source>
</evidence>
<gene>
    <name evidence="6" type="ORF">S01H1_12899</name>
</gene>
<comment type="caution">
    <text evidence="6">The sequence shown here is derived from an EMBL/GenBank/DDBJ whole genome shotgun (WGS) entry which is preliminary data.</text>
</comment>
<keyword evidence="2" id="KW-0288">FMN</keyword>
<keyword evidence="1" id="KW-0285">Flavoprotein</keyword>
<dbReference type="InterPro" id="IPR011251">
    <property type="entry name" value="Luciferase-like_dom"/>
</dbReference>
<dbReference type="InterPro" id="IPR036661">
    <property type="entry name" value="Luciferase-like_sf"/>
</dbReference>
<dbReference type="PANTHER" id="PTHR42847">
    <property type="entry name" value="ALKANESULFONATE MONOOXYGENASE"/>
    <property type="match status" value="1"/>
</dbReference>
<feature type="domain" description="Luciferase-like" evidence="5">
    <location>
        <begin position="13"/>
        <end position="202"/>
    </location>
</feature>
<evidence type="ECO:0000256" key="1">
    <source>
        <dbReference type="ARBA" id="ARBA00022630"/>
    </source>
</evidence>
<sequence length="202" mass="22326">MYVKFGIMAPYMMAPVEEGAYAASFGKLAEEMGFESVWAVDHVVMCPDYESRYPYDPSGRSPFHEDVVQPDPLIWLTYVAAATDKLRLATGILILPQRNPVVLAKTLASLDRLSGGRMLLGVGVGWVREEAEAVGTRFEDRGRRADEYIEAMRALWRSPRSSYSGETVRFDDVVSRPKPARPGGIPIHIGGHSLAAARRAGR</sequence>
<keyword evidence="4" id="KW-0503">Monooxygenase</keyword>
<keyword evidence="3" id="KW-0560">Oxidoreductase</keyword>
<organism evidence="6">
    <name type="scientific">marine sediment metagenome</name>
    <dbReference type="NCBI Taxonomy" id="412755"/>
    <lineage>
        <taxon>unclassified sequences</taxon>
        <taxon>metagenomes</taxon>
        <taxon>ecological metagenomes</taxon>
    </lineage>
</organism>
<evidence type="ECO:0000259" key="5">
    <source>
        <dbReference type="Pfam" id="PF00296"/>
    </source>
</evidence>
<accession>X0S8I1</accession>
<dbReference type="InterPro" id="IPR050172">
    <property type="entry name" value="SsuD_RutA_monooxygenase"/>
</dbReference>
<dbReference type="NCBIfam" id="TIGR03619">
    <property type="entry name" value="F420_Rv2161c"/>
    <property type="match status" value="1"/>
</dbReference>
<name>X0S8I1_9ZZZZ</name>
<proteinExistence type="predicted"/>
<feature type="non-terminal residue" evidence="6">
    <location>
        <position position="202"/>
    </location>
</feature>
<dbReference type="GO" id="GO:0046306">
    <property type="term" value="P:alkanesulfonate catabolic process"/>
    <property type="evidence" value="ECO:0007669"/>
    <property type="project" value="TreeGrafter"/>
</dbReference>